<evidence type="ECO:0000313" key="3">
    <source>
        <dbReference type="Proteomes" id="UP000249432"/>
    </source>
</evidence>
<name>A0A2W5UC00_9CORY</name>
<dbReference type="RefSeq" id="WP_303734058.1">
    <property type="nucleotide sequence ID" value="NZ_CAKZHK010000001.1"/>
</dbReference>
<proteinExistence type="inferred from homology"/>
<reference evidence="2 3" key="1">
    <citation type="submission" date="2017-08" db="EMBL/GenBank/DDBJ databases">
        <title>Infants hospitalized years apart are colonized by the same room-sourced microbial strains.</title>
        <authorList>
            <person name="Brooks B."/>
            <person name="Olm M.R."/>
            <person name="Firek B.A."/>
            <person name="Baker R."/>
            <person name="Thomas B.C."/>
            <person name="Morowitz M.J."/>
            <person name="Banfield J.F."/>
        </authorList>
    </citation>
    <scope>NUCLEOTIDE SEQUENCE [LARGE SCALE GENOMIC DNA]</scope>
    <source>
        <strain evidence="2">S2_003_000_R1_3</strain>
    </source>
</reference>
<dbReference type="Proteomes" id="UP000249432">
    <property type="component" value="Unassembled WGS sequence"/>
</dbReference>
<comment type="similarity">
    <text evidence="1">Belongs to the WXG100 family.</text>
</comment>
<organism evidence="2 3">
    <name type="scientific">Corynebacterium kroppenstedtii</name>
    <dbReference type="NCBI Taxonomy" id="161879"/>
    <lineage>
        <taxon>Bacteria</taxon>
        <taxon>Bacillati</taxon>
        <taxon>Actinomycetota</taxon>
        <taxon>Actinomycetes</taxon>
        <taxon>Mycobacteriales</taxon>
        <taxon>Corynebacteriaceae</taxon>
        <taxon>Corynebacterium</taxon>
    </lineage>
</organism>
<gene>
    <name evidence="2" type="ORF">DI525_01640</name>
</gene>
<evidence type="ECO:0000313" key="2">
    <source>
        <dbReference type="EMBL" id="PZR06498.1"/>
    </source>
</evidence>
<dbReference type="InterPro" id="IPR036689">
    <property type="entry name" value="ESAT-6-like_sf"/>
</dbReference>
<dbReference type="EMBL" id="QFRA01000002">
    <property type="protein sequence ID" value="PZR06498.1"/>
    <property type="molecule type" value="Genomic_DNA"/>
</dbReference>
<dbReference type="SUPFAM" id="SSF140453">
    <property type="entry name" value="EsxAB dimer-like"/>
    <property type="match status" value="1"/>
</dbReference>
<dbReference type="NCBIfam" id="TIGR03930">
    <property type="entry name" value="WXG100_ESAT6"/>
    <property type="match status" value="1"/>
</dbReference>
<comment type="caution">
    <text evidence="2">The sequence shown here is derived from an EMBL/GenBank/DDBJ whole genome shotgun (WGS) entry which is preliminary data.</text>
</comment>
<protein>
    <recommendedName>
        <fullName evidence="1">ESAT-6-like protein</fullName>
    </recommendedName>
</protein>
<evidence type="ECO:0000256" key="1">
    <source>
        <dbReference type="RuleBase" id="RU362001"/>
    </source>
</evidence>
<dbReference type="AlphaFoldDB" id="A0A2W5UC00"/>
<dbReference type="Pfam" id="PF06013">
    <property type="entry name" value="WXG100"/>
    <property type="match status" value="1"/>
</dbReference>
<accession>A0A2W5UC00</accession>
<dbReference type="InterPro" id="IPR010310">
    <property type="entry name" value="T7SS_ESAT-6-like"/>
</dbReference>
<dbReference type="Gene3D" id="1.10.287.1060">
    <property type="entry name" value="ESAT-6-like"/>
    <property type="match status" value="1"/>
</dbReference>
<sequence length="103" mass="10876">MSGLFATEHELMTTTAGKVDAVNDQVQAELQRLQGTVDGVAGAWKGNASVAFGELMTQWNDAALRLREALSSISDNIRANASAFATTEEQNATSFTQLGGLSL</sequence>